<dbReference type="AlphaFoldDB" id="A0AAW1M6R2"/>
<gene>
    <name evidence="2" type="ORF">RND81_03G129200</name>
</gene>
<accession>A0AAW1M6R2</accession>
<evidence type="ECO:0000313" key="2">
    <source>
        <dbReference type="EMBL" id="KAK9741799.1"/>
    </source>
</evidence>
<comment type="caution">
    <text evidence="2">The sequence shown here is derived from an EMBL/GenBank/DDBJ whole genome shotgun (WGS) entry which is preliminary data.</text>
</comment>
<dbReference type="EMBL" id="JBDFQZ010000003">
    <property type="protein sequence ID" value="KAK9741799.1"/>
    <property type="molecule type" value="Genomic_DNA"/>
</dbReference>
<protein>
    <recommendedName>
        <fullName evidence="4">CCHC-type domain-containing protein</fullName>
    </recommendedName>
</protein>
<feature type="compositionally biased region" description="Polar residues" evidence="1">
    <location>
        <begin position="70"/>
        <end position="85"/>
    </location>
</feature>
<keyword evidence="3" id="KW-1185">Reference proteome</keyword>
<evidence type="ECO:0000313" key="3">
    <source>
        <dbReference type="Proteomes" id="UP001443914"/>
    </source>
</evidence>
<sequence>MGKNKTSRAIPPPFRELPGRPSDKKRRKEAGEVAEKNNFVKRVKKPNKCGKCGQLGHNRSTCKNAPLPVQPQNKGGRPTSNTPWATSVREKNNKVKAARTIKQTQMQQSEASYTSGPQSQQSQTISRSQQQVSIITEC</sequence>
<feature type="region of interest" description="Disordered" evidence="1">
    <location>
        <begin position="1"/>
        <end position="37"/>
    </location>
</feature>
<name>A0AAW1M6R2_SAPOF</name>
<reference evidence="2" key="1">
    <citation type="submission" date="2024-03" db="EMBL/GenBank/DDBJ databases">
        <title>WGS assembly of Saponaria officinalis var. Norfolk2.</title>
        <authorList>
            <person name="Jenkins J."/>
            <person name="Shu S."/>
            <person name="Grimwood J."/>
            <person name="Barry K."/>
            <person name="Goodstein D."/>
            <person name="Schmutz J."/>
            <person name="Leebens-Mack J."/>
            <person name="Osbourn A."/>
        </authorList>
    </citation>
    <scope>NUCLEOTIDE SEQUENCE [LARGE SCALE GENOMIC DNA]</scope>
    <source>
        <strain evidence="2">JIC</strain>
    </source>
</reference>
<feature type="region of interest" description="Disordered" evidence="1">
    <location>
        <begin position="50"/>
        <end position="138"/>
    </location>
</feature>
<proteinExistence type="predicted"/>
<dbReference type="Proteomes" id="UP001443914">
    <property type="component" value="Unassembled WGS sequence"/>
</dbReference>
<feature type="compositionally biased region" description="Polar residues" evidence="1">
    <location>
        <begin position="101"/>
        <end position="117"/>
    </location>
</feature>
<feature type="compositionally biased region" description="Low complexity" evidence="1">
    <location>
        <begin position="118"/>
        <end position="138"/>
    </location>
</feature>
<evidence type="ECO:0008006" key="4">
    <source>
        <dbReference type="Google" id="ProtNLM"/>
    </source>
</evidence>
<organism evidence="2 3">
    <name type="scientific">Saponaria officinalis</name>
    <name type="common">Common soapwort</name>
    <name type="synonym">Lychnis saponaria</name>
    <dbReference type="NCBI Taxonomy" id="3572"/>
    <lineage>
        <taxon>Eukaryota</taxon>
        <taxon>Viridiplantae</taxon>
        <taxon>Streptophyta</taxon>
        <taxon>Embryophyta</taxon>
        <taxon>Tracheophyta</taxon>
        <taxon>Spermatophyta</taxon>
        <taxon>Magnoliopsida</taxon>
        <taxon>eudicotyledons</taxon>
        <taxon>Gunneridae</taxon>
        <taxon>Pentapetalae</taxon>
        <taxon>Caryophyllales</taxon>
        <taxon>Caryophyllaceae</taxon>
        <taxon>Caryophylleae</taxon>
        <taxon>Saponaria</taxon>
    </lineage>
</organism>
<evidence type="ECO:0000256" key="1">
    <source>
        <dbReference type="SAM" id="MobiDB-lite"/>
    </source>
</evidence>